<evidence type="ECO:0000313" key="3">
    <source>
        <dbReference type="EMBL" id="CAE2264142.1"/>
    </source>
</evidence>
<dbReference type="PANTHER" id="PTHR43215">
    <property type="entry name" value="RADIAL SPOKE HEAD 1 HOMOLOG"/>
    <property type="match status" value="1"/>
</dbReference>
<dbReference type="GO" id="GO:0005829">
    <property type="term" value="C:cytosol"/>
    <property type="evidence" value="ECO:0007669"/>
    <property type="project" value="TreeGrafter"/>
</dbReference>
<dbReference type="PANTHER" id="PTHR43215:SF14">
    <property type="entry name" value="RADIAL SPOKE HEAD 1 HOMOLOG"/>
    <property type="match status" value="1"/>
</dbReference>
<protein>
    <recommendedName>
        <fullName evidence="2">DH domain-containing protein</fullName>
    </recommendedName>
</protein>
<organism evidence="3">
    <name type="scientific">Paramoeba aestuarina</name>
    <dbReference type="NCBI Taxonomy" id="180227"/>
    <lineage>
        <taxon>Eukaryota</taxon>
        <taxon>Amoebozoa</taxon>
        <taxon>Discosea</taxon>
        <taxon>Flabellinia</taxon>
        <taxon>Dactylopodida</taxon>
        <taxon>Paramoebidae</taxon>
        <taxon>Paramoeba</taxon>
    </lineage>
</organism>
<dbReference type="PROSITE" id="PS50010">
    <property type="entry name" value="DH_2"/>
    <property type="match status" value="1"/>
</dbReference>
<dbReference type="Pfam" id="PF02493">
    <property type="entry name" value="MORN"/>
    <property type="match status" value="11"/>
</dbReference>
<dbReference type="SMART" id="SM00325">
    <property type="entry name" value="RhoGEF"/>
    <property type="match status" value="1"/>
</dbReference>
<dbReference type="InterPro" id="IPR011993">
    <property type="entry name" value="PH-like_dom_sf"/>
</dbReference>
<dbReference type="PROSITE" id="PS00741">
    <property type="entry name" value="DH_1"/>
    <property type="match status" value="1"/>
</dbReference>
<dbReference type="GO" id="GO:0005085">
    <property type="term" value="F:guanyl-nucleotide exchange factor activity"/>
    <property type="evidence" value="ECO:0007669"/>
    <property type="project" value="InterPro"/>
</dbReference>
<dbReference type="InterPro" id="IPR035899">
    <property type="entry name" value="DBL_dom_sf"/>
</dbReference>
<dbReference type="SUPFAM" id="SSF82185">
    <property type="entry name" value="Histone H3 K4-specific methyltransferase SET7/9 N-terminal domain"/>
    <property type="match status" value="3"/>
</dbReference>
<feature type="domain" description="DH" evidence="2">
    <location>
        <begin position="102"/>
        <end position="288"/>
    </location>
</feature>
<sequence length="794" mass="89635">MFIFSIAVHQCALAPCFFSNWICPSITNVITFMRTIFSTDQRESQADKKRNKINSQQVNLWVCPQRKEGTNARHSQQEVMPPRAYVEPVEDGPSGGGMSADGRKQIAFEILSTEENYLKCLEYISVNYKSSLEAICDDEPAGLDRNEVKKMFSNIESIKSLNQNLHTQLKERLDAWDPETCQIGDIFAMMAPVLIIYTEYANQYQQGLNFYNREKKKNERFASVCDEVKSKVGMDLEHLLIMPVQRVPRYNLLLEDLYKNTPDDHCDKANLAKALENMQGIAVKINDCMRQTAKVRELTAIASKTTGLSSLLEAHRRLIRDTVMTVTKKGIGRQAELESNKHHFASSTEKMQVILFNDLVIFVPKAKMHDPLKFGQQVYLHLVWMTNNRSPNQFDIFVPGFQLTLQFDEKKQMGELQAWIKDLTVSIDDHLKKYWKEKLEAEIENTKNQVKDLSIPFTVPGITESNLNCETKDRFGDSKFPDGASYNGWWNNGVMNGFGEYSLHGNDFQGLFEDGLQSGLGKCSYYTGDTYFGNWATGLPNGRGDWVSASNDKFTGEFLHNRKHGKGEMKWANGDRFVGVFKDDEPNGHGELVFASGLTYKGDFEAGLFHGKGVLISPTGKNYSGDWVRGERCGNGVLKYSDGSFYAGRWNVNQFHGSGTLYNSSDGCMYVGEFVRGVREGDGTILNRDKSFYAGQFKNDNRHGKGSYSDPVHESYIGAWRRDYYHGSGKLIKSNGVTFDGTFEMGVLSGSTQVTAGGKNTKVSMHPSHISDPRLSYECPPRPASFNARAEFYM</sequence>
<dbReference type="Gene3D" id="2.30.29.30">
    <property type="entry name" value="Pleckstrin-homology domain (PH domain)/Phosphotyrosine-binding domain (PTB)"/>
    <property type="match status" value="1"/>
</dbReference>
<dbReference type="InterPro" id="IPR003409">
    <property type="entry name" value="MORN"/>
</dbReference>
<dbReference type="Gene3D" id="2.20.110.10">
    <property type="entry name" value="Histone H3 K4-specific methyltransferase SET7/9 N-terminal domain"/>
    <property type="match status" value="3"/>
</dbReference>
<dbReference type="Pfam" id="PF00621">
    <property type="entry name" value="RhoGEF"/>
    <property type="match status" value="1"/>
</dbReference>
<gene>
    <name evidence="3" type="ORF">NAES01612_LOCUS377</name>
</gene>
<dbReference type="SUPFAM" id="SSF48065">
    <property type="entry name" value="DBL homology domain (DH-domain)"/>
    <property type="match status" value="1"/>
</dbReference>
<dbReference type="SMART" id="SM00698">
    <property type="entry name" value="MORN"/>
    <property type="match status" value="11"/>
</dbReference>
<dbReference type="InterPro" id="IPR001331">
    <property type="entry name" value="GDS_CDC24_CS"/>
</dbReference>
<dbReference type="GO" id="GO:0035556">
    <property type="term" value="P:intracellular signal transduction"/>
    <property type="evidence" value="ECO:0007669"/>
    <property type="project" value="InterPro"/>
</dbReference>
<accession>A0A7S4JIM6</accession>
<evidence type="ECO:0000259" key="2">
    <source>
        <dbReference type="PROSITE" id="PS50010"/>
    </source>
</evidence>
<reference evidence="3" key="1">
    <citation type="submission" date="2021-01" db="EMBL/GenBank/DDBJ databases">
        <authorList>
            <person name="Corre E."/>
            <person name="Pelletier E."/>
            <person name="Niang G."/>
            <person name="Scheremetjew M."/>
            <person name="Finn R."/>
            <person name="Kale V."/>
            <person name="Holt S."/>
            <person name="Cochrane G."/>
            <person name="Meng A."/>
            <person name="Brown T."/>
            <person name="Cohen L."/>
        </authorList>
    </citation>
    <scope>NUCLEOTIDE SEQUENCE</scope>
    <source>
        <strain evidence="3">SoJaBio B1-5/56/2</strain>
    </source>
</reference>
<dbReference type="CDD" id="cd00160">
    <property type="entry name" value="RhoGEF"/>
    <property type="match status" value="1"/>
</dbReference>
<dbReference type="InterPro" id="IPR000219">
    <property type="entry name" value="DH_dom"/>
</dbReference>
<dbReference type="EMBL" id="HBKR01000668">
    <property type="protein sequence ID" value="CAE2264142.1"/>
    <property type="molecule type" value="Transcribed_RNA"/>
</dbReference>
<name>A0A7S4JIM6_9EUKA</name>
<proteinExistence type="predicted"/>
<evidence type="ECO:0000256" key="1">
    <source>
        <dbReference type="ARBA" id="ARBA00022737"/>
    </source>
</evidence>
<keyword evidence="1" id="KW-0677">Repeat</keyword>
<dbReference type="AlphaFoldDB" id="A0A7S4JIM6"/>
<dbReference type="Gene3D" id="1.20.900.10">
    <property type="entry name" value="Dbl homology (DH) domain"/>
    <property type="match status" value="1"/>
</dbReference>